<gene>
    <name evidence="1" type="ORF">V8G54_033632</name>
</gene>
<sequence>MASFIKTVKAPPTPKSSAVTGSPLLLFPITIFPSRSLISAKDVVSAKTAIISLATEISNAVSLTIPFSSGPCPIVIFLKNRSLMSITLLHVIEFGSISSLANLFTSSGVRSSGLVFEMPSFLRRLNMTSLKLLFPSLFGGHSRLKRALSDCVDSWKIRVSIAAARRLFAAVIA</sequence>
<dbReference type="Proteomes" id="UP001374535">
    <property type="component" value="Chromosome 10"/>
</dbReference>
<evidence type="ECO:0000313" key="2">
    <source>
        <dbReference type="Proteomes" id="UP001374535"/>
    </source>
</evidence>
<dbReference type="AlphaFoldDB" id="A0AAQ3MQ59"/>
<dbReference type="EMBL" id="CP144691">
    <property type="protein sequence ID" value="WVY94544.1"/>
    <property type="molecule type" value="Genomic_DNA"/>
</dbReference>
<organism evidence="1 2">
    <name type="scientific">Vigna mungo</name>
    <name type="common">Black gram</name>
    <name type="synonym">Phaseolus mungo</name>
    <dbReference type="NCBI Taxonomy" id="3915"/>
    <lineage>
        <taxon>Eukaryota</taxon>
        <taxon>Viridiplantae</taxon>
        <taxon>Streptophyta</taxon>
        <taxon>Embryophyta</taxon>
        <taxon>Tracheophyta</taxon>
        <taxon>Spermatophyta</taxon>
        <taxon>Magnoliopsida</taxon>
        <taxon>eudicotyledons</taxon>
        <taxon>Gunneridae</taxon>
        <taxon>Pentapetalae</taxon>
        <taxon>rosids</taxon>
        <taxon>fabids</taxon>
        <taxon>Fabales</taxon>
        <taxon>Fabaceae</taxon>
        <taxon>Papilionoideae</taxon>
        <taxon>50 kb inversion clade</taxon>
        <taxon>NPAAA clade</taxon>
        <taxon>indigoferoid/millettioid clade</taxon>
        <taxon>Phaseoleae</taxon>
        <taxon>Vigna</taxon>
    </lineage>
</organism>
<reference evidence="1 2" key="1">
    <citation type="journal article" date="2023" name="Life. Sci Alliance">
        <title>Evolutionary insights into 3D genome organization and epigenetic landscape of Vigna mungo.</title>
        <authorList>
            <person name="Junaid A."/>
            <person name="Singh B."/>
            <person name="Bhatia S."/>
        </authorList>
    </citation>
    <scope>NUCLEOTIDE SEQUENCE [LARGE SCALE GENOMIC DNA]</scope>
    <source>
        <strain evidence="1">Urdbean</strain>
    </source>
</reference>
<keyword evidence="2" id="KW-1185">Reference proteome</keyword>
<accession>A0AAQ3MQ59</accession>
<protein>
    <submittedName>
        <fullName evidence="1">Uncharacterized protein</fullName>
    </submittedName>
</protein>
<proteinExistence type="predicted"/>
<evidence type="ECO:0000313" key="1">
    <source>
        <dbReference type="EMBL" id="WVY94544.1"/>
    </source>
</evidence>
<name>A0AAQ3MQ59_VIGMU</name>